<dbReference type="Proteomes" id="UP001232755">
    <property type="component" value="Unassembled WGS sequence"/>
</dbReference>
<evidence type="ECO:0000313" key="1">
    <source>
        <dbReference type="EMBL" id="MDQ0753350.1"/>
    </source>
</evidence>
<comment type="caution">
    <text evidence="1">The sequence shown here is derived from an EMBL/GenBank/DDBJ whole genome shotgun (WGS) entry which is preliminary data.</text>
</comment>
<protein>
    <submittedName>
        <fullName evidence="1">Uncharacterized protein</fullName>
    </submittedName>
</protein>
<evidence type="ECO:0000313" key="2">
    <source>
        <dbReference type="Proteomes" id="UP001232755"/>
    </source>
</evidence>
<reference evidence="1 2" key="1">
    <citation type="submission" date="2023-07" db="EMBL/GenBank/DDBJ databases">
        <title>Comparative genomics of wheat-associated soil bacteria to identify genetic determinants of phenazine resistance.</title>
        <authorList>
            <person name="Mouncey N."/>
        </authorList>
    </citation>
    <scope>NUCLEOTIDE SEQUENCE [LARGE SCALE GENOMIC DNA]</scope>
    <source>
        <strain evidence="1 2">B3I12</strain>
    </source>
</reference>
<sequence length="38" mass="4087">MYLADTAEGAILRCRVDHVSGHLSGTPETSTRLRDAEG</sequence>
<gene>
    <name evidence="1" type="ORF">QF034_007581</name>
</gene>
<dbReference type="RefSeq" id="WP_307179206.1">
    <property type="nucleotide sequence ID" value="NZ_JAUSYP010000001.1"/>
</dbReference>
<keyword evidence="2" id="KW-1185">Reference proteome</keyword>
<accession>A0ABU0R116</accession>
<proteinExistence type="predicted"/>
<organism evidence="1 2">
    <name type="scientific">Streptomyces africanus</name>
    <dbReference type="NCBI Taxonomy" id="231024"/>
    <lineage>
        <taxon>Bacteria</taxon>
        <taxon>Bacillati</taxon>
        <taxon>Actinomycetota</taxon>
        <taxon>Actinomycetes</taxon>
        <taxon>Kitasatosporales</taxon>
        <taxon>Streptomycetaceae</taxon>
        <taxon>Streptomyces</taxon>
    </lineage>
</organism>
<dbReference type="EMBL" id="JAUSYP010000001">
    <property type="protein sequence ID" value="MDQ0753350.1"/>
    <property type="molecule type" value="Genomic_DNA"/>
</dbReference>
<name>A0ABU0R116_9ACTN</name>